<dbReference type="PANTHER" id="PTHR38464">
    <property type="entry name" value="L-ARABINOSE ISOMERASE"/>
    <property type="match status" value="1"/>
</dbReference>
<feature type="binding site" evidence="6">
    <location>
        <position position="337"/>
    </location>
    <ligand>
        <name>Mn(2+)</name>
        <dbReference type="ChEBI" id="CHEBI:29035"/>
    </ligand>
</feature>
<keyword evidence="4 6" id="KW-0413">Isomerase</keyword>
<comment type="pathway">
    <text evidence="6">Carbohydrate degradation; L-arabinose degradation via L-ribulose; D-xylulose 5-phosphate from L-arabinose (bacterial route): step 1/3.</text>
</comment>
<dbReference type="Pfam" id="PF24856">
    <property type="entry name" value="AraA_central"/>
    <property type="match status" value="1"/>
</dbReference>
<keyword evidence="11" id="KW-1185">Reference proteome</keyword>
<comment type="cofactor">
    <cofactor evidence="6">
        <name>Mn(2+)</name>
        <dbReference type="ChEBI" id="CHEBI:29035"/>
    </cofactor>
    <text evidence="6">Binds 1 Mn(2+) ion per subunit.</text>
</comment>
<dbReference type="InterPro" id="IPR009015">
    <property type="entry name" value="Fucose_isomerase_N/cen_sf"/>
</dbReference>
<feature type="domain" description="L-arabinose isomerase N-terminal" evidence="7">
    <location>
        <begin position="12"/>
        <end position="178"/>
    </location>
</feature>
<dbReference type="NCBIfam" id="NF002795">
    <property type="entry name" value="PRK02929.1"/>
    <property type="match status" value="1"/>
</dbReference>
<evidence type="ECO:0000313" key="11">
    <source>
        <dbReference type="Proteomes" id="UP000003027"/>
    </source>
</evidence>
<comment type="catalytic activity">
    <reaction evidence="6">
        <text>beta-L-arabinopyranose = L-ribulose</text>
        <dbReference type="Rhea" id="RHEA:14821"/>
        <dbReference type="ChEBI" id="CHEBI:16880"/>
        <dbReference type="ChEBI" id="CHEBI:40886"/>
        <dbReference type="EC" id="5.3.1.4"/>
    </reaction>
</comment>
<evidence type="ECO:0000256" key="6">
    <source>
        <dbReference type="HAMAP-Rule" id="MF_00519"/>
    </source>
</evidence>
<evidence type="ECO:0000256" key="4">
    <source>
        <dbReference type="ARBA" id="ARBA00023235"/>
    </source>
</evidence>
<evidence type="ECO:0000259" key="7">
    <source>
        <dbReference type="Pfam" id="PF02610"/>
    </source>
</evidence>
<proteinExistence type="inferred from homology"/>
<dbReference type="Pfam" id="PF11762">
    <property type="entry name" value="Arabinose_Iso_C"/>
    <property type="match status" value="1"/>
</dbReference>
<evidence type="ECO:0000256" key="3">
    <source>
        <dbReference type="ARBA" id="ARBA00023211"/>
    </source>
</evidence>
<feature type="binding site" evidence="6">
    <location>
        <position position="454"/>
    </location>
    <ligand>
        <name>Mn(2+)</name>
        <dbReference type="ChEBI" id="CHEBI:29035"/>
    </ligand>
</feature>
<feature type="binding site" evidence="6">
    <location>
        <position position="310"/>
    </location>
    <ligand>
        <name>Mn(2+)</name>
        <dbReference type="ChEBI" id="CHEBI:29035"/>
    </ligand>
</feature>
<comment type="subunit">
    <text evidence="6">Homohexamer.</text>
</comment>
<protein>
    <recommendedName>
        <fullName evidence="6">L-arabinose isomerase</fullName>
        <ecNumber evidence="6">5.3.1.4</ecNumber>
    </recommendedName>
</protein>
<accession>A0ABM9YCM7</accession>
<name>A0ABM9YCM7_YERMW</name>
<dbReference type="EMBL" id="AALD02000008">
    <property type="protein sequence ID" value="EEQ11527.1"/>
    <property type="molecule type" value="Genomic_DNA"/>
</dbReference>
<evidence type="ECO:0000259" key="9">
    <source>
        <dbReference type="Pfam" id="PF24856"/>
    </source>
</evidence>
<dbReference type="InterPro" id="IPR024664">
    <property type="entry name" value="Ara_Isoase_C"/>
</dbReference>
<dbReference type="InterPro" id="IPR055389">
    <property type="entry name" value="AraA_N"/>
</dbReference>
<dbReference type="Gene3D" id="3.40.50.10940">
    <property type="match status" value="1"/>
</dbReference>
<dbReference type="GO" id="GO:0016853">
    <property type="term" value="F:isomerase activity"/>
    <property type="evidence" value="ECO:0007669"/>
    <property type="project" value="UniProtKB-KW"/>
</dbReference>
<evidence type="ECO:0000256" key="1">
    <source>
        <dbReference type="ARBA" id="ARBA00022723"/>
    </source>
</evidence>
<dbReference type="InterPro" id="IPR038583">
    <property type="entry name" value="AraA_N_sf"/>
</dbReference>
<dbReference type="CDD" id="cd03557">
    <property type="entry name" value="L-arabinose_isomerase"/>
    <property type="match status" value="1"/>
</dbReference>
<dbReference type="EC" id="5.3.1.4" evidence="6"/>
<comment type="similarity">
    <text evidence="6">Belongs to the arabinose isomerase family.</text>
</comment>
<organism evidence="10 11">
    <name type="scientific">Yersinia mollaretii (strain ATCC 43969 / DSM 18520 / CIP 103324 / CNY 7263 / WAIP 204)</name>
    <dbReference type="NCBI Taxonomy" id="349967"/>
    <lineage>
        <taxon>Bacteria</taxon>
        <taxon>Pseudomonadati</taxon>
        <taxon>Pseudomonadota</taxon>
        <taxon>Gammaproteobacteria</taxon>
        <taxon>Enterobacterales</taxon>
        <taxon>Yersiniaceae</taxon>
        <taxon>Yersinia</taxon>
    </lineage>
</organism>
<keyword evidence="5 6" id="KW-0119">Carbohydrate metabolism</keyword>
<dbReference type="InterPro" id="IPR004216">
    <property type="entry name" value="Fuc/Ara_isomerase_C"/>
</dbReference>
<dbReference type="SUPFAM" id="SSF53743">
    <property type="entry name" value="FucI/AraA N-terminal and middle domains"/>
    <property type="match status" value="1"/>
</dbReference>
<evidence type="ECO:0000313" key="10">
    <source>
        <dbReference type="EMBL" id="EEQ11527.1"/>
    </source>
</evidence>
<keyword evidence="3 6" id="KW-0464">Manganese</keyword>
<dbReference type="PANTHER" id="PTHR38464:SF1">
    <property type="entry name" value="L-ARABINOSE ISOMERASE"/>
    <property type="match status" value="1"/>
</dbReference>
<feature type="binding site" evidence="6">
    <location>
        <position position="354"/>
    </location>
    <ligand>
        <name>Mn(2+)</name>
        <dbReference type="ChEBI" id="CHEBI:29035"/>
    </ligand>
</feature>
<dbReference type="Proteomes" id="UP000003027">
    <property type="component" value="Unassembled WGS sequence"/>
</dbReference>
<sequence length="504" mass="56167">MEYQMDVFKQSEVWFVIGSQNLYGPKTLQQVMDNAHQVVNSLNSEAGLPIKLVLKPLVTTPDEITALCREANYDTACIGIMTWLHTFSPAKMWIGGLTILNKPLLQFHTQFNAQIPWETMDMDFMNLNQTAHGGREFGFIGARMRQQHSVITGHWQDKEAHQRIGQWMRVAAAKQESQQLKVARFGDNMREVAVTEGDKVAAQIQFGYSVNAYGIGDLVAVVDAISKGDIDTLVEEYEATYRLTDAVKLNGNKRENLLDAARIELGMKRFLEQGGFKAFTTNFENLYGLKQLPGLAVQRLMQQGYGFGGEGDWKTAALLRILKVMGSGLKGGTSFMEDYTYNFQPGNDLVVGSHMLEVCPSIAKEEKPLLDVQHLGIGGKADPARLIFSTPAGPALNASLIDMGNRFRLLVNVVDTVEQPHPLPKLPVARAIWQAQPSLATAAEAWIIAGGAHHTVFSQAIGVDELRLYAEMHGIEFLLIDNDTTLPAFKNEIRWNEVYYHLNR</sequence>
<evidence type="ECO:0000256" key="5">
    <source>
        <dbReference type="ARBA" id="ARBA00023277"/>
    </source>
</evidence>
<evidence type="ECO:0000259" key="8">
    <source>
        <dbReference type="Pfam" id="PF11762"/>
    </source>
</evidence>
<comment type="function">
    <text evidence="6">Catalyzes the conversion of L-arabinose to L-ribulose.</text>
</comment>
<keyword evidence="2 6" id="KW-0054">Arabinose catabolism</keyword>
<comment type="caution">
    <text evidence="10">The sequence shown here is derived from an EMBL/GenBank/DDBJ whole genome shotgun (WGS) entry which is preliminary data.</text>
</comment>
<dbReference type="Pfam" id="PF02610">
    <property type="entry name" value="AraA_N"/>
    <property type="match status" value="1"/>
</dbReference>
<dbReference type="HAMAP" id="MF_00519">
    <property type="entry name" value="Arabinose_Isome"/>
    <property type="match status" value="1"/>
</dbReference>
<feature type="domain" description="L-arabinose isomerase C-terminal" evidence="8">
    <location>
        <begin position="332"/>
        <end position="476"/>
    </location>
</feature>
<gene>
    <name evidence="6" type="primary">araA</name>
    <name evidence="10" type="ORF">ymoll0001_20990</name>
</gene>
<dbReference type="InterPro" id="IPR003762">
    <property type="entry name" value="Lara_isomerase"/>
</dbReference>
<dbReference type="PIRSF" id="PIRSF001478">
    <property type="entry name" value="L-ara_isomerase"/>
    <property type="match status" value="1"/>
</dbReference>
<feature type="domain" description="L-arabinose isomerase central" evidence="9">
    <location>
        <begin position="181"/>
        <end position="328"/>
    </location>
</feature>
<keyword evidence="1 6" id="KW-0479">Metal-binding</keyword>
<evidence type="ECO:0000256" key="2">
    <source>
        <dbReference type="ARBA" id="ARBA00022935"/>
    </source>
</evidence>
<reference evidence="10" key="1">
    <citation type="submission" date="2008-12" db="EMBL/GenBank/DDBJ databases">
        <title>Annotation of the Yersinia mollaretii ATCC 43969 genome.</title>
        <authorList>
            <person name="Read T.D."/>
            <person name="Akmal A."/>
            <person name="Bishop-Lilly K."/>
            <person name="Chen P.E."/>
            <person name="Cook C."/>
            <person name="Kiley M.P."/>
            <person name="Lentz S."/>
            <person name="Mateczun A."/>
            <person name="Nagarajan N."/>
            <person name="Nolan N."/>
            <person name="Osborne B.I."/>
            <person name="Pop M."/>
            <person name="Sozhamannan S."/>
            <person name="Stewart A.C."/>
            <person name="Sulakvelidze A."/>
            <person name="Thomason B."/>
            <person name="Willner K."/>
            <person name="Zwick M.E."/>
        </authorList>
    </citation>
    <scope>NUCLEOTIDE SEQUENCE [LARGE SCALE GENOMIC DNA]</scope>
    <source>
        <strain evidence="10">ATCC 43969</strain>
    </source>
</reference>
<dbReference type="InterPro" id="IPR055390">
    <property type="entry name" value="AraA_central"/>
</dbReference>
<dbReference type="SUPFAM" id="SSF50443">
    <property type="entry name" value="FucI/AraA C-terminal domain-like"/>
    <property type="match status" value="1"/>
</dbReference>